<proteinExistence type="predicted"/>
<evidence type="ECO:0000313" key="1">
    <source>
        <dbReference type="EMBL" id="KAL2731834.1"/>
    </source>
</evidence>
<keyword evidence="2" id="KW-1185">Reference proteome</keyword>
<organism evidence="1 2">
    <name type="scientific">Vespula squamosa</name>
    <name type="common">Southern yellow jacket</name>
    <name type="synonym">Wasp</name>
    <dbReference type="NCBI Taxonomy" id="30214"/>
    <lineage>
        <taxon>Eukaryota</taxon>
        <taxon>Metazoa</taxon>
        <taxon>Ecdysozoa</taxon>
        <taxon>Arthropoda</taxon>
        <taxon>Hexapoda</taxon>
        <taxon>Insecta</taxon>
        <taxon>Pterygota</taxon>
        <taxon>Neoptera</taxon>
        <taxon>Endopterygota</taxon>
        <taxon>Hymenoptera</taxon>
        <taxon>Apocrita</taxon>
        <taxon>Aculeata</taxon>
        <taxon>Vespoidea</taxon>
        <taxon>Vespidae</taxon>
        <taxon>Vespinae</taxon>
        <taxon>Vespula</taxon>
    </lineage>
</organism>
<comment type="caution">
    <text evidence="1">The sequence shown here is derived from an EMBL/GenBank/DDBJ whole genome shotgun (WGS) entry which is preliminary data.</text>
</comment>
<dbReference type="AlphaFoldDB" id="A0ABD2BGS8"/>
<accession>A0ABD2BGS8</accession>
<dbReference type="Proteomes" id="UP001607302">
    <property type="component" value="Unassembled WGS sequence"/>
</dbReference>
<reference evidence="1 2" key="1">
    <citation type="journal article" date="2024" name="Ann. Entomol. Soc. Am.">
        <title>Genomic analyses of the southern and eastern yellowjacket wasps (Hymenoptera: Vespidae) reveal evolutionary signatures of social life.</title>
        <authorList>
            <person name="Catto M.A."/>
            <person name="Caine P.B."/>
            <person name="Orr S.E."/>
            <person name="Hunt B.G."/>
            <person name="Goodisman M.A.D."/>
        </authorList>
    </citation>
    <scope>NUCLEOTIDE SEQUENCE [LARGE SCALE GENOMIC DNA]</scope>
    <source>
        <strain evidence="1">233</strain>
        <tissue evidence="1">Head and thorax</tissue>
    </source>
</reference>
<dbReference type="EMBL" id="JAUDFV010000102">
    <property type="protein sequence ID" value="KAL2731834.1"/>
    <property type="molecule type" value="Genomic_DNA"/>
</dbReference>
<name>A0ABD2BGS8_VESSQ</name>
<evidence type="ECO:0000313" key="2">
    <source>
        <dbReference type="Proteomes" id="UP001607302"/>
    </source>
</evidence>
<sequence length="379" mass="43978">MPILMSAFYSNMIYLKKYDLLRYEYYTIGFFLIKRTRLVLPLSTTLKILCLALRLPKYGIINILTNLRNILKCLLKSMVLSTKFKRRVPCNCLAVVLLEKPNIIFKYDSTTFIKIFLGFRDFWKRSLRISYLLQRLTKILELLDLKIQEYRKSQRKKKLSIAIMSEHSEGSSDLSDTSNEMFTKLIMITAYRTSIYDDGRNGLKDLGGLGRGRREPNITTQLNRPGDGIFQAFHNPDYMGKVKAGELRIMKLYFVVSAIRTIYEVDLRIYDGTSFKRIIAIARDHPDDKLKNSTVLTTPFARDLELLQYLSVMLDKDPEVSRKGARFQVKRFLESSIVLGERPSRITGSTNFTQSVLTSVQFTRNVISDSRSIVLEIWF</sequence>
<gene>
    <name evidence="1" type="ORF">V1478_004522</name>
</gene>
<protein>
    <submittedName>
        <fullName evidence="1">Uncharacterized protein</fullName>
    </submittedName>
</protein>